<evidence type="ECO:0000313" key="10">
    <source>
        <dbReference type="Proteomes" id="UP001595843"/>
    </source>
</evidence>
<reference evidence="10" key="1">
    <citation type="journal article" date="2019" name="Int. J. Syst. Evol. Microbiol.">
        <title>The Global Catalogue of Microorganisms (GCM) 10K type strain sequencing project: providing services to taxonomists for standard genome sequencing and annotation.</title>
        <authorList>
            <consortium name="The Broad Institute Genomics Platform"/>
            <consortium name="The Broad Institute Genome Sequencing Center for Infectious Disease"/>
            <person name="Wu L."/>
            <person name="Ma J."/>
        </authorList>
    </citation>
    <scope>NUCLEOTIDE SEQUENCE [LARGE SCALE GENOMIC DNA]</scope>
    <source>
        <strain evidence="10">IBRC-M 10813</strain>
    </source>
</reference>
<protein>
    <submittedName>
        <fullName evidence="9">Alanine/glycine:cation symporter family protein</fullName>
    </submittedName>
</protein>
<organism evidence="9 10">
    <name type="scientific">Salinithrix halophila</name>
    <dbReference type="NCBI Taxonomy" id="1485204"/>
    <lineage>
        <taxon>Bacteria</taxon>
        <taxon>Bacillati</taxon>
        <taxon>Bacillota</taxon>
        <taxon>Bacilli</taxon>
        <taxon>Bacillales</taxon>
        <taxon>Thermoactinomycetaceae</taxon>
        <taxon>Salinithrix</taxon>
    </lineage>
</organism>
<feature type="transmembrane region" description="Helical" evidence="8">
    <location>
        <begin position="68"/>
        <end position="91"/>
    </location>
</feature>
<dbReference type="Proteomes" id="UP001595843">
    <property type="component" value="Unassembled WGS sequence"/>
</dbReference>
<dbReference type="PANTHER" id="PTHR30330">
    <property type="entry name" value="AGSS FAMILY TRANSPORTER, SODIUM-ALANINE"/>
    <property type="match status" value="1"/>
</dbReference>
<feature type="transmembrane region" description="Helical" evidence="8">
    <location>
        <begin position="241"/>
        <end position="263"/>
    </location>
</feature>
<name>A0ABV8JM50_9BACL</name>
<feature type="transmembrane region" description="Helical" evidence="8">
    <location>
        <begin position="177"/>
        <end position="198"/>
    </location>
</feature>
<feature type="transmembrane region" description="Helical" evidence="8">
    <location>
        <begin position="357"/>
        <end position="375"/>
    </location>
</feature>
<keyword evidence="4 8" id="KW-1003">Cell membrane</keyword>
<evidence type="ECO:0000256" key="4">
    <source>
        <dbReference type="ARBA" id="ARBA00022475"/>
    </source>
</evidence>
<feature type="transmembrane region" description="Helical" evidence="8">
    <location>
        <begin position="146"/>
        <end position="165"/>
    </location>
</feature>
<dbReference type="Gene3D" id="1.20.1740.10">
    <property type="entry name" value="Amino acid/polyamine transporter I"/>
    <property type="match status" value="1"/>
</dbReference>
<feature type="transmembrane region" description="Helical" evidence="8">
    <location>
        <begin position="97"/>
        <end position="121"/>
    </location>
</feature>
<sequence length="450" mass="48321">MKEAMPFTVLSYGLWSPPIMLLLLIGSGFLLSRFGFLRVSRLEGLIRKTLDASGPDAGREGTIPSFDAFATALGGSLGVHNWIGVPLAVALGGPGALFWMTVVAAFGMVILYGEILLGLLYREKNSRGEWVGGPAYTMKKGLGWKWAARLYAVGLILQVGLFTMSQPAMISQHLHRSFGIEGSLIGIVVVLVVAPLLFGGIRRIGRVMKAIIPLLVLAYIITVVCILWSNRAVLPDMLISVLTHALVIPTAPAGAFAGAGIVASMSWGLSRGIHSGGAGMGTASIVHSAAVNRHPPKQAFWGMLAVLIDTFLISNLTGWVVLVTGVWKVIPTHRVTEMLPTAFADAFPSDHAHLLDAVFLTLFALVSLPVFIFYGEKQGEFLFGPRGGHALRFLYLGVILAGSFWGFSSRWPVWDLLLIAIVVPNLLALLALSRKTKEATQAYLAADLET</sequence>
<gene>
    <name evidence="9" type="ORF">ACFOUO_13520</name>
</gene>
<keyword evidence="6 8" id="KW-1133">Transmembrane helix</keyword>
<evidence type="ECO:0000256" key="3">
    <source>
        <dbReference type="ARBA" id="ARBA00022448"/>
    </source>
</evidence>
<evidence type="ECO:0000256" key="2">
    <source>
        <dbReference type="ARBA" id="ARBA00009261"/>
    </source>
</evidence>
<keyword evidence="3 8" id="KW-0813">Transport</keyword>
<dbReference type="InterPro" id="IPR001463">
    <property type="entry name" value="Na/Ala_symport"/>
</dbReference>
<evidence type="ECO:0000313" key="9">
    <source>
        <dbReference type="EMBL" id="MFC4077817.1"/>
    </source>
</evidence>
<evidence type="ECO:0000256" key="5">
    <source>
        <dbReference type="ARBA" id="ARBA00022692"/>
    </source>
</evidence>
<evidence type="ECO:0000256" key="8">
    <source>
        <dbReference type="RuleBase" id="RU363064"/>
    </source>
</evidence>
<keyword evidence="5 8" id="KW-0812">Transmembrane</keyword>
<dbReference type="NCBIfam" id="TIGR00835">
    <property type="entry name" value="agcS"/>
    <property type="match status" value="1"/>
</dbReference>
<feature type="transmembrane region" description="Helical" evidence="8">
    <location>
        <begin position="413"/>
        <end position="432"/>
    </location>
</feature>
<dbReference type="Pfam" id="PF01235">
    <property type="entry name" value="Na_Ala_symp"/>
    <property type="match status" value="1"/>
</dbReference>
<evidence type="ECO:0000256" key="7">
    <source>
        <dbReference type="ARBA" id="ARBA00023136"/>
    </source>
</evidence>
<proteinExistence type="inferred from homology"/>
<keyword evidence="8" id="KW-0769">Symport</keyword>
<evidence type="ECO:0000256" key="1">
    <source>
        <dbReference type="ARBA" id="ARBA00004651"/>
    </source>
</evidence>
<dbReference type="EMBL" id="JBHSAP010000018">
    <property type="protein sequence ID" value="MFC4077817.1"/>
    <property type="molecule type" value="Genomic_DNA"/>
</dbReference>
<feature type="transmembrane region" description="Helical" evidence="8">
    <location>
        <begin position="210"/>
        <end position="229"/>
    </location>
</feature>
<feature type="transmembrane region" description="Helical" evidence="8">
    <location>
        <begin position="300"/>
        <end position="322"/>
    </location>
</feature>
<comment type="similarity">
    <text evidence="2 8">Belongs to the alanine or glycine:cation symporter (AGCS) (TC 2.A.25) family.</text>
</comment>
<dbReference type="PANTHER" id="PTHR30330:SF3">
    <property type="entry name" value="TRANSCRIPTIONAL REGULATOR, LRP FAMILY"/>
    <property type="match status" value="1"/>
</dbReference>
<accession>A0ABV8JM50</accession>
<feature type="transmembrane region" description="Helical" evidence="8">
    <location>
        <begin position="12"/>
        <end position="31"/>
    </location>
</feature>
<evidence type="ECO:0000256" key="6">
    <source>
        <dbReference type="ARBA" id="ARBA00022989"/>
    </source>
</evidence>
<feature type="transmembrane region" description="Helical" evidence="8">
    <location>
        <begin position="387"/>
        <end position="407"/>
    </location>
</feature>
<comment type="caution">
    <text evidence="9">The sequence shown here is derived from an EMBL/GenBank/DDBJ whole genome shotgun (WGS) entry which is preliminary data.</text>
</comment>
<comment type="subcellular location">
    <subcellularLocation>
        <location evidence="1 8">Cell membrane</location>
        <topology evidence="1 8">Multi-pass membrane protein</topology>
    </subcellularLocation>
</comment>
<keyword evidence="10" id="KW-1185">Reference proteome</keyword>
<keyword evidence="7 8" id="KW-0472">Membrane</keyword>
<dbReference type="PRINTS" id="PR00175">
    <property type="entry name" value="NAALASMPORT"/>
</dbReference>